<organism evidence="2 3">
    <name type="scientific">Streptosporangium becharense</name>
    <dbReference type="NCBI Taxonomy" id="1816182"/>
    <lineage>
        <taxon>Bacteria</taxon>
        <taxon>Bacillati</taxon>
        <taxon>Actinomycetota</taxon>
        <taxon>Actinomycetes</taxon>
        <taxon>Streptosporangiales</taxon>
        <taxon>Streptosporangiaceae</taxon>
        <taxon>Streptosporangium</taxon>
    </lineage>
</organism>
<protein>
    <submittedName>
        <fullName evidence="2">Uncharacterized protein</fullName>
    </submittedName>
</protein>
<evidence type="ECO:0000313" key="2">
    <source>
        <dbReference type="EMBL" id="MBB5821696.1"/>
    </source>
</evidence>
<dbReference type="Proteomes" id="UP000540685">
    <property type="component" value="Unassembled WGS sequence"/>
</dbReference>
<dbReference type="AlphaFoldDB" id="A0A7W9MIJ7"/>
<evidence type="ECO:0000313" key="3">
    <source>
        <dbReference type="Proteomes" id="UP000540685"/>
    </source>
</evidence>
<feature type="region of interest" description="Disordered" evidence="1">
    <location>
        <begin position="1"/>
        <end position="26"/>
    </location>
</feature>
<accession>A0A7W9MIJ7</accession>
<sequence>MTVLVGRSCSMRQTPQDNKRHVDTGFGEGWGTAHDRLVTLAETL</sequence>
<evidence type="ECO:0000256" key="1">
    <source>
        <dbReference type="SAM" id="MobiDB-lite"/>
    </source>
</evidence>
<gene>
    <name evidence="2" type="ORF">F4562_004758</name>
</gene>
<dbReference type="EMBL" id="JACHMP010000001">
    <property type="protein sequence ID" value="MBB5821696.1"/>
    <property type="molecule type" value="Genomic_DNA"/>
</dbReference>
<name>A0A7W9MIJ7_9ACTN</name>
<keyword evidence="3" id="KW-1185">Reference proteome</keyword>
<proteinExistence type="predicted"/>
<dbReference type="RefSeq" id="WP_260315923.1">
    <property type="nucleotide sequence ID" value="NZ_JACHMP010000001.1"/>
</dbReference>
<reference evidence="2 3" key="1">
    <citation type="submission" date="2020-08" db="EMBL/GenBank/DDBJ databases">
        <title>Sequencing the genomes of 1000 actinobacteria strains.</title>
        <authorList>
            <person name="Klenk H.-P."/>
        </authorList>
    </citation>
    <scope>NUCLEOTIDE SEQUENCE [LARGE SCALE GENOMIC DNA]</scope>
    <source>
        <strain evidence="2 3">DSM 46887</strain>
    </source>
</reference>
<comment type="caution">
    <text evidence="2">The sequence shown here is derived from an EMBL/GenBank/DDBJ whole genome shotgun (WGS) entry which is preliminary data.</text>
</comment>